<dbReference type="SUPFAM" id="SSF52540">
    <property type="entry name" value="P-loop containing nucleoside triphosphate hydrolases"/>
    <property type="match status" value="2"/>
</dbReference>
<keyword evidence="7" id="KW-1185">Reference proteome</keyword>
<keyword evidence="1" id="KW-0677">Repeat</keyword>
<dbReference type="Gene3D" id="3.40.50.300">
    <property type="entry name" value="P-loop containing nucleotide triphosphate hydrolases"/>
    <property type="match status" value="2"/>
</dbReference>
<accession>A0AA37X9H0</accession>
<dbReference type="PANTHER" id="PTHR19211:SF14">
    <property type="entry name" value="ATP-BINDING CASSETTE SUB-FAMILY F MEMBER 1"/>
    <property type="match status" value="1"/>
</dbReference>
<reference evidence="6 7" key="1">
    <citation type="journal article" date="2014" name="Int. J. Syst. Evol. Microbiol.">
        <title>Complete genome sequence of Corynebacterium casei LMG S-19264T (=DSM 44701T), isolated from a smear-ripened cheese.</title>
        <authorList>
            <consortium name="US DOE Joint Genome Institute (JGI-PGF)"/>
            <person name="Walter F."/>
            <person name="Albersmeier A."/>
            <person name="Kalinowski J."/>
            <person name="Ruckert C."/>
        </authorList>
    </citation>
    <scope>NUCLEOTIDE SEQUENCE [LARGE SCALE GENOMIC DNA]</scope>
    <source>
        <strain evidence="6 7">NBRC 112289</strain>
    </source>
</reference>
<dbReference type="InterPro" id="IPR027417">
    <property type="entry name" value="P-loop_NTPase"/>
</dbReference>
<dbReference type="SMART" id="SM00382">
    <property type="entry name" value="AAA"/>
    <property type="match status" value="2"/>
</dbReference>
<comment type="caution">
    <text evidence="6">The sequence shown here is derived from an EMBL/GenBank/DDBJ whole genome shotgun (WGS) entry which is preliminary data.</text>
</comment>
<sequence length="561" mass="61060">MATQFTHSFMSTPEARAGDVLRLEGVSRTFDGVRRVIDGFSLLVPPGARIGLLGENGAGKSTLLRIAAGADAPDAGTVAVPRRRGLRSAGLLAQEVRAPRHWSLRDLLEDALGEYRALERDLEAAALDLAEGGDAAADRYAALLQEAETGGLWSIDARRDAVLSGLGLEGIPLERRIDEVSGGQRSRFALAALLLGRPVALMLDEPTNHLDDEAVAFLRGELRAWNGPVLFASHDRAFLDEVATGLVDIDPHRDGAQRYGGRADAGMYTAYLEHKAAEYRRWVDRYNAEQQELARLREESGAAEVNIHRERVMKDRNKMAFGMRGDRAQQSNAARRLALERRIAELEALSLSRPVEPLRFAGIPTGSTPLEGGPLLEARDVRVDGRLRLAALDLEADARLLITGANGAGKSTLLSLLAGDFAPDAGTVQRRKGLRIALLEQDVRWPDPSRSPRDLYGRAVGEARAAALPLAELGLIHARDEDRPVGALSVGQQRRVALALIIARPPHLFLLDEPTNHLSLSLATELEDALGTYPGAVVVASHDRWLRRRWSGRTLHLEPHG</sequence>
<dbReference type="RefSeq" id="WP_284231908.1">
    <property type="nucleotide sequence ID" value="NZ_BSUL01000001.1"/>
</dbReference>
<dbReference type="AlphaFoldDB" id="A0AA37X9H0"/>
<dbReference type="PROSITE" id="PS00211">
    <property type="entry name" value="ABC_TRANSPORTER_1"/>
    <property type="match status" value="2"/>
</dbReference>
<dbReference type="PROSITE" id="PS50893">
    <property type="entry name" value="ABC_TRANSPORTER_2"/>
    <property type="match status" value="2"/>
</dbReference>
<keyword evidence="3 6" id="KW-0067">ATP-binding</keyword>
<feature type="domain" description="ABC transporter" evidence="5">
    <location>
        <begin position="370"/>
        <end position="559"/>
    </location>
</feature>
<dbReference type="Proteomes" id="UP001157160">
    <property type="component" value="Unassembled WGS sequence"/>
</dbReference>
<dbReference type="InterPro" id="IPR003439">
    <property type="entry name" value="ABC_transporter-like_ATP-bd"/>
</dbReference>
<evidence type="ECO:0000256" key="1">
    <source>
        <dbReference type="ARBA" id="ARBA00022737"/>
    </source>
</evidence>
<dbReference type="GO" id="GO:0016887">
    <property type="term" value="F:ATP hydrolysis activity"/>
    <property type="evidence" value="ECO:0007669"/>
    <property type="project" value="InterPro"/>
</dbReference>
<dbReference type="GO" id="GO:0005524">
    <property type="term" value="F:ATP binding"/>
    <property type="evidence" value="ECO:0007669"/>
    <property type="project" value="UniProtKB-KW"/>
</dbReference>
<evidence type="ECO:0000313" key="7">
    <source>
        <dbReference type="Proteomes" id="UP001157160"/>
    </source>
</evidence>
<keyword evidence="4" id="KW-0175">Coiled coil</keyword>
<feature type="coiled-coil region" evidence="4">
    <location>
        <begin position="279"/>
        <end position="306"/>
    </location>
</feature>
<evidence type="ECO:0000256" key="4">
    <source>
        <dbReference type="SAM" id="Coils"/>
    </source>
</evidence>
<dbReference type="PANTHER" id="PTHR19211">
    <property type="entry name" value="ATP-BINDING TRANSPORT PROTEIN-RELATED"/>
    <property type="match status" value="1"/>
</dbReference>
<organism evidence="6 7">
    <name type="scientific">Arenivirga flava</name>
    <dbReference type="NCBI Taxonomy" id="1930060"/>
    <lineage>
        <taxon>Bacteria</taxon>
        <taxon>Bacillati</taxon>
        <taxon>Actinomycetota</taxon>
        <taxon>Actinomycetes</taxon>
        <taxon>Micrococcales</taxon>
        <taxon>Microbacteriaceae</taxon>
        <taxon>Arenivirga</taxon>
    </lineage>
</organism>
<proteinExistence type="predicted"/>
<feature type="domain" description="ABC transporter" evidence="5">
    <location>
        <begin position="21"/>
        <end position="279"/>
    </location>
</feature>
<dbReference type="FunFam" id="3.40.50.300:FF:000011">
    <property type="entry name" value="Putative ABC transporter ATP-binding component"/>
    <property type="match status" value="1"/>
</dbReference>
<dbReference type="InterPro" id="IPR017871">
    <property type="entry name" value="ABC_transporter-like_CS"/>
</dbReference>
<dbReference type="EMBL" id="BSUL01000001">
    <property type="protein sequence ID" value="GMA28589.1"/>
    <property type="molecule type" value="Genomic_DNA"/>
</dbReference>
<evidence type="ECO:0000256" key="2">
    <source>
        <dbReference type="ARBA" id="ARBA00022741"/>
    </source>
</evidence>
<dbReference type="Pfam" id="PF00005">
    <property type="entry name" value="ABC_tran"/>
    <property type="match status" value="2"/>
</dbReference>
<keyword evidence="2" id="KW-0547">Nucleotide-binding</keyword>
<dbReference type="CDD" id="cd03221">
    <property type="entry name" value="ABCF_EF-3"/>
    <property type="match status" value="1"/>
</dbReference>
<dbReference type="InterPro" id="IPR003593">
    <property type="entry name" value="AAA+_ATPase"/>
</dbReference>
<evidence type="ECO:0000259" key="5">
    <source>
        <dbReference type="PROSITE" id="PS50893"/>
    </source>
</evidence>
<gene>
    <name evidence="6" type="ORF">GCM10025874_18420</name>
</gene>
<name>A0AA37X9H0_9MICO</name>
<protein>
    <submittedName>
        <fullName evidence="6">ABC transporter ATP-binding protein</fullName>
    </submittedName>
</protein>
<evidence type="ECO:0000313" key="6">
    <source>
        <dbReference type="EMBL" id="GMA28589.1"/>
    </source>
</evidence>
<evidence type="ECO:0000256" key="3">
    <source>
        <dbReference type="ARBA" id="ARBA00022840"/>
    </source>
</evidence>
<dbReference type="InterPro" id="IPR050611">
    <property type="entry name" value="ABCF"/>
</dbReference>